<comment type="similarity">
    <text evidence="2">Belongs to the ABC transporter superfamily.</text>
</comment>
<dbReference type="PROSITE" id="PS00211">
    <property type="entry name" value="ABC_TRANSPORTER_1"/>
    <property type="match status" value="1"/>
</dbReference>
<evidence type="ECO:0000256" key="4">
    <source>
        <dbReference type="ARBA" id="ARBA00022741"/>
    </source>
</evidence>
<reference evidence="8 9" key="1">
    <citation type="submission" date="2021-01" db="EMBL/GenBank/DDBJ databases">
        <title>Whole genome shotgun sequence of Verrucosispora lutea NBRC 106530.</title>
        <authorList>
            <person name="Komaki H."/>
            <person name="Tamura T."/>
        </authorList>
    </citation>
    <scope>NUCLEOTIDE SEQUENCE [LARGE SCALE GENOMIC DNA]</scope>
    <source>
        <strain evidence="8 9">NBRC 106530</strain>
    </source>
</reference>
<evidence type="ECO:0000256" key="5">
    <source>
        <dbReference type="ARBA" id="ARBA00022840"/>
    </source>
</evidence>
<dbReference type="CDD" id="cd03230">
    <property type="entry name" value="ABC_DR_subfamily_A"/>
    <property type="match status" value="1"/>
</dbReference>
<organism evidence="8 9">
    <name type="scientific">Micromonospora lutea</name>
    <dbReference type="NCBI Taxonomy" id="419825"/>
    <lineage>
        <taxon>Bacteria</taxon>
        <taxon>Bacillati</taxon>
        <taxon>Actinomycetota</taxon>
        <taxon>Actinomycetes</taxon>
        <taxon>Micromonosporales</taxon>
        <taxon>Micromonosporaceae</taxon>
        <taxon>Micromonospora</taxon>
    </lineage>
</organism>
<evidence type="ECO:0000313" key="9">
    <source>
        <dbReference type="Proteomes" id="UP000643165"/>
    </source>
</evidence>
<dbReference type="EMBL" id="BOPB01000002">
    <property type="protein sequence ID" value="GIJ19759.1"/>
    <property type="molecule type" value="Genomic_DNA"/>
</dbReference>
<dbReference type="Proteomes" id="UP000643165">
    <property type="component" value="Unassembled WGS sequence"/>
</dbReference>
<dbReference type="InterPro" id="IPR003439">
    <property type="entry name" value="ABC_transporter-like_ATP-bd"/>
</dbReference>
<keyword evidence="5 8" id="KW-0067">ATP-binding</keyword>
<feature type="domain" description="ABC transporter" evidence="7">
    <location>
        <begin position="17"/>
        <end position="242"/>
    </location>
</feature>
<dbReference type="InterPro" id="IPR003593">
    <property type="entry name" value="AAA+_ATPase"/>
</dbReference>
<dbReference type="Pfam" id="PF00005">
    <property type="entry name" value="ABC_tran"/>
    <property type="match status" value="1"/>
</dbReference>
<evidence type="ECO:0000256" key="1">
    <source>
        <dbReference type="ARBA" id="ARBA00004202"/>
    </source>
</evidence>
<dbReference type="PROSITE" id="PS50893">
    <property type="entry name" value="ABC_TRANSPORTER_2"/>
    <property type="match status" value="1"/>
</dbReference>
<keyword evidence="3" id="KW-0813">Transport</keyword>
<dbReference type="InterPro" id="IPR050763">
    <property type="entry name" value="ABC_transporter_ATP-binding"/>
</dbReference>
<keyword evidence="9" id="KW-1185">Reference proteome</keyword>
<evidence type="ECO:0000259" key="7">
    <source>
        <dbReference type="PROSITE" id="PS50893"/>
    </source>
</evidence>
<dbReference type="SMART" id="SM00382">
    <property type="entry name" value="AAA"/>
    <property type="match status" value="1"/>
</dbReference>
<comment type="caution">
    <text evidence="8">The sequence shown here is derived from an EMBL/GenBank/DDBJ whole genome shotgun (WGS) entry which is preliminary data.</text>
</comment>
<dbReference type="RefSeq" id="WP_275409214.1">
    <property type="nucleotide sequence ID" value="NZ_BOPB01000002.1"/>
</dbReference>
<evidence type="ECO:0000256" key="6">
    <source>
        <dbReference type="ARBA" id="ARBA00023251"/>
    </source>
</evidence>
<proteinExistence type="inferred from homology"/>
<protein>
    <submittedName>
        <fullName evidence="8">Tetronasin ABC transporter ATP-binding protein</fullName>
    </submittedName>
</protein>
<sequence>MQHDTSGKAGSEPHLAIEAIDLRKSFGATRALDGFSLTVAAGEVHGFLGPNGAGKSTTIRALLGQLRLNGGECRIFGHDCWQESVAVHRRVAYVPGDVALWDGLSGGESIDVLMRLQGGGDRRRRDELVDRFELDVSKRTRSYSKGNRQKVALVAAFAKDADLYLLDEPTSGLDPLMEEAFQQTVREIKQSGKSILLSSHILSQVEALCDRLTIIRRGQTVASDTLEQLRGRTTLQVLATTERSPEALLKSGNVLHLVSEDVGGRTKTSFQVPPTALNDVMPVLVGAGLTGLTVAPPSLDEVFLSNYREGVEPEPEPVASAR</sequence>
<accession>A0ABQ4IPB2</accession>
<dbReference type="GO" id="GO:0005524">
    <property type="term" value="F:ATP binding"/>
    <property type="evidence" value="ECO:0007669"/>
    <property type="project" value="UniProtKB-KW"/>
</dbReference>
<keyword evidence="4" id="KW-0547">Nucleotide-binding</keyword>
<evidence type="ECO:0000313" key="8">
    <source>
        <dbReference type="EMBL" id="GIJ19759.1"/>
    </source>
</evidence>
<dbReference type="InterPro" id="IPR027417">
    <property type="entry name" value="P-loop_NTPase"/>
</dbReference>
<name>A0ABQ4IPB2_9ACTN</name>
<evidence type="ECO:0000256" key="2">
    <source>
        <dbReference type="ARBA" id="ARBA00005417"/>
    </source>
</evidence>
<evidence type="ECO:0000256" key="3">
    <source>
        <dbReference type="ARBA" id="ARBA00022448"/>
    </source>
</evidence>
<dbReference type="PANTHER" id="PTHR42711">
    <property type="entry name" value="ABC TRANSPORTER ATP-BINDING PROTEIN"/>
    <property type="match status" value="1"/>
</dbReference>
<gene>
    <name evidence="8" type="ORF">Vlu01_03830</name>
</gene>
<comment type="subcellular location">
    <subcellularLocation>
        <location evidence="1">Cell membrane</location>
        <topology evidence="1">Peripheral membrane protein</topology>
    </subcellularLocation>
</comment>
<dbReference type="SUPFAM" id="SSF52540">
    <property type="entry name" value="P-loop containing nucleoside triphosphate hydrolases"/>
    <property type="match status" value="1"/>
</dbReference>
<dbReference type="PANTHER" id="PTHR42711:SF5">
    <property type="entry name" value="ABC TRANSPORTER ATP-BINDING PROTEIN NATA"/>
    <property type="match status" value="1"/>
</dbReference>
<dbReference type="InterPro" id="IPR017871">
    <property type="entry name" value="ABC_transporter-like_CS"/>
</dbReference>
<dbReference type="Gene3D" id="3.40.50.300">
    <property type="entry name" value="P-loop containing nucleotide triphosphate hydrolases"/>
    <property type="match status" value="1"/>
</dbReference>
<keyword evidence="6" id="KW-0046">Antibiotic resistance</keyword>